<evidence type="ECO:0000313" key="1">
    <source>
        <dbReference type="EMBL" id="KAG2174422.1"/>
    </source>
</evidence>
<dbReference type="EMBL" id="JAEPQZ010000013">
    <property type="protein sequence ID" value="KAG2174422.1"/>
    <property type="molecule type" value="Genomic_DNA"/>
</dbReference>
<dbReference type="Gene3D" id="3.80.10.10">
    <property type="entry name" value="Ribonuclease Inhibitor"/>
    <property type="match status" value="1"/>
</dbReference>
<dbReference type="Proteomes" id="UP000654370">
    <property type="component" value="Unassembled WGS sequence"/>
</dbReference>
<gene>
    <name evidence="1" type="ORF">INT43_004445</name>
</gene>
<dbReference type="AlphaFoldDB" id="A0A8H7PI31"/>
<organism evidence="1 2">
    <name type="scientific">Mortierella isabellina</name>
    <name type="common">Filamentous fungus</name>
    <name type="synonym">Umbelopsis isabellina</name>
    <dbReference type="NCBI Taxonomy" id="91625"/>
    <lineage>
        <taxon>Eukaryota</taxon>
        <taxon>Fungi</taxon>
        <taxon>Fungi incertae sedis</taxon>
        <taxon>Mucoromycota</taxon>
        <taxon>Mucoromycotina</taxon>
        <taxon>Umbelopsidomycetes</taxon>
        <taxon>Umbelopsidales</taxon>
        <taxon>Umbelopsidaceae</taxon>
        <taxon>Umbelopsis</taxon>
    </lineage>
</organism>
<evidence type="ECO:0000313" key="2">
    <source>
        <dbReference type="Proteomes" id="UP000654370"/>
    </source>
</evidence>
<dbReference type="OrthoDB" id="2333003at2759"/>
<dbReference type="InterPro" id="IPR032675">
    <property type="entry name" value="LRR_dom_sf"/>
</dbReference>
<protein>
    <submittedName>
        <fullName evidence="1">Uncharacterized protein</fullName>
    </submittedName>
</protein>
<accession>A0A8H7PI31</accession>
<name>A0A8H7PI31_MORIS</name>
<proteinExistence type="predicted"/>
<comment type="caution">
    <text evidence="1">The sequence shown here is derived from an EMBL/GenBank/DDBJ whole genome shotgun (WGS) entry which is preliminary data.</text>
</comment>
<sequence>MLIQTDVIYSIAKKLLNQENLCQGILDVIALAQAHPYWYPVLGIMDFDDILDNEYNFDNESSEDLGYLEYMRKLAAFMADSSISKHVRFKPKSLLIDLGALQKSQYNEGNIGAFTSALNQLLSCCININHVTLLFGASAEDNDSRYLAATFQDISIRLPQLDLLTLRYKTTAKFSLFKEAQDYIENVMVPEIELDGSFGPDIHLFTAIDRNPNIHNLTIRNSDISALLHLGMLWHKLKKINVDALEPAALLWVPFIVMVGSTPSELTELSYQELTDNDLPCVESGFKNLQFMPRLHPNLSVLKIHNIHFLGDEFLWSAWNHLSKLEHLQISFSEALTGDISMLDKTKGWKSLKTLNLASCHHLQGSFPLLAIDMTQSLNFQLTLPSHVNIDEELLVRGFEFHGSSSTGQLWLRRETL</sequence>
<keyword evidence="2" id="KW-1185">Reference proteome</keyword>
<dbReference type="SUPFAM" id="SSF52047">
    <property type="entry name" value="RNI-like"/>
    <property type="match status" value="1"/>
</dbReference>
<reference evidence="1" key="1">
    <citation type="submission" date="2020-12" db="EMBL/GenBank/DDBJ databases">
        <title>Metabolic potential, ecology and presence of endohyphal bacteria is reflected in genomic diversity of Mucoromycotina.</title>
        <authorList>
            <person name="Muszewska A."/>
            <person name="Okrasinska A."/>
            <person name="Steczkiewicz K."/>
            <person name="Drgas O."/>
            <person name="Orlowska M."/>
            <person name="Perlinska-Lenart U."/>
            <person name="Aleksandrzak-Piekarczyk T."/>
            <person name="Szatraj K."/>
            <person name="Zielenkiewicz U."/>
            <person name="Pilsyk S."/>
            <person name="Malc E."/>
            <person name="Mieczkowski P."/>
            <person name="Kruszewska J.S."/>
            <person name="Biernat P."/>
            <person name="Pawlowska J."/>
        </authorList>
    </citation>
    <scope>NUCLEOTIDE SEQUENCE</scope>
    <source>
        <strain evidence="1">WA0000067209</strain>
    </source>
</reference>